<evidence type="ECO:0000313" key="3">
    <source>
        <dbReference type="Proteomes" id="UP000287651"/>
    </source>
</evidence>
<reference evidence="2 3" key="1">
    <citation type="journal article" date="2014" name="Agronomy (Basel)">
        <title>A Draft Genome Sequence for Ensete ventricosum, the Drought-Tolerant Tree Against Hunger.</title>
        <authorList>
            <person name="Harrison J."/>
            <person name="Moore K.A."/>
            <person name="Paszkiewicz K."/>
            <person name="Jones T."/>
            <person name="Grant M."/>
            <person name="Ambacheew D."/>
            <person name="Muzemil S."/>
            <person name="Studholme D.J."/>
        </authorList>
    </citation>
    <scope>NUCLEOTIDE SEQUENCE [LARGE SCALE GENOMIC DNA]</scope>
</reference>
<name>A0A426WV51_ENSVE</name>
<proteinExistence type="predicted"/>
<dbReference type="AlphaFoldDB" id="A0A426WV51"/>
<dbReference type="Proteomes" id="UP000287651">
    <property type="component" value="Unassembled WGS sequence"/>
</dbReference>
<evidence type="ECO:0000313" key="2">
    <source>
        <dbReference type="EMBL" id="RRT31134.1"/>
    </source>
</evidence>
<feature type="region of interest" description="Disordered" evidence="1">
    <location>
        <begin position="1"/>
        <end position="87"/>
    </location>
</feature>
<protein>
    <submittedName>
        <fullName evidence="2">Uncharacterized protein</fullName>
    </submittedName>
</protein>
<gene>
    <name evidence="2" type="ORF">B296_00057031</name>
</gene>
<feature type="non-terminal residue" evidence="2">
    <location>
        <position position="1"/>
    </location>
</feature>
<accession>A0A426WV51</accession>
<dbReference type="EMBL" id="AMZH03046371">
    <property type="protein sequence ID" value="RRT31134.1"/>
    <property type="molecule type" value="Genomic_DNA"/>
</dbReference>
<comment type="caution">
    <text evidence="2">The sequence shown here is derived from an EMBL/GenBank/DDBJ whole genome shotgun (WGS) entry which is preliminary data.</text>
</comment>
<evidence type="ECO:0000256" key="1">
    <source>
        <dbReference type="SAM" id="MobiDB-lite"/>
    </source>
</evidence>
<sequence length="87" mass="9282">KNSKEEGLAVAGCKGQPTTAKAQGGDCQRRLQGTAASGQRARGYPRRTCKGRSLEASPQGVTRGAPARGCRPQGQRKRVKERVRASF</sequence>
<organism evidence="2 3">
    <name type="scientific">Ensete ventricosum</name>
    <name type="common">Abyssinian banana</name>
    <name type="synonym">Musa ensete</name>
    <dbReference type="NCBI Taxonomy" id="4639"/>
    <lineage>
        <taxon>Eukaryota</taxon>
        <taxon>Viridiplantae</taxon>
        <taxon>Streptophyta</taxon>
        <taxon>Embryophyta</taxon>
        <taxon>Tracheophyta</taxon>
        <taxon>Spermatophyta</taxon>
        <taxon>Magnoliopsida</taxon>
        <taxon>Liliopsida</taxon>
        <taxon>Zingiberales</taxon>
        <taxon>Musaceae</taxon>
        <taxon>Ensete</taxon>
    </lineage>
</organism>